<feature type="transmembrane region" description="Helical" evidence="2">
    <location>
        <begin position="6"/>
        <end position="30"/>
    </location>
</feature>
<accession>A0A1M7CZ56</accession>
<reference evidence="4" key="1">
    <citation type="submission" date="2016-11" db="EMBL/GenBank/DDBJ databases">
        <authorList>
            <person name="Varghese N."/>
            <person name="Submissions S."/>
        </authorList>
    </citation>
    <scope>NUCLEOTIDE SEQUENCE [LARGE SCALE GENOMIC DNA]</scope>
    <source>
        <strain evidence="4">DSM 27989</strain>
    </source>
</reference>
<keyword evidence="2" id="KW-0472">Membrane</keyword>
<sequence>MNSNLATHIIGIFFTFLLVFSTSMQGIAGYMDYQMKLESKVSHQKKSKKVFSQTSSEEENNNSAKEITEKMHFYHQIKSFRFYNSQLTLVIDFHHAKKYNFTNSRVTTPPPQFLS</sequence>
<proteinExistence type="predicted"/>
<organism evidence="3 4">
    <name type="scientific">Chishuiella changwenlii</name>
    <dbReference type="NCBI Taxonomy" id="1434701"/>
    <lineage>
        <taxon>Bacteria</taxon>
        <taxon>Pseudomonadati</taxon>
        <taxon>Bacteroidota</taxon>
        <taxon>Flavobacteriia</taxon>
        <taxon>Flavobacteriales</taxon>
        <taxon>Weeksellaceae</taxon>
        <taxon>Chishuiella</taxon>
    </lineage>
</organism>
<evidence type="ECO:0000256" key="2">
    <source>
        <dbReference type="SAM" id="Phobius"/>
    </source>
</evidence>
<evidence type="ECO:0000256" key="1">
    <source>
        <dbReference type="SAM" id="MobiDB-lite"/>
    </source>
</evidence>
<dbReference type="STRING" id="1434701.SAMN05443634_11624"/>
<protein>
    <submittedName>
        <fullName evidence="3">Uncharacterized protein</fullName>
    </submittedName>
</protein>
<keyword evidence="2" id="KW-1133">Transmembrane helix</keyword>
<evidence type="ECO:0000313" key="3">
    <source>
        <dbReference type="EMBL" id="SHL72508.1"/>
    </source>
</evidence>
<evidence type="ECO:0000313" key="4">
    <source>
        <dbReference type="Proteomes" id="UP000184120"/>
    </source>
</evidence>
<dbReference type="Proteomes" id="UP000184120">
    <property type="component" value="Unassembled WGS sequence"/>
</dbReference>
<name>A0A1M7CZ56_9FLAO</name>
<dbReference type="AlphaFoldDB" id="A0A1M7CZ56"/>
<dbReference type="RefSeq" id="WP_143147347.1">
    <property type="nucleotide sequence ID" value="NZ_BMFL01000027.1"/>
</dbReference>
<dbReference type="OrthoDB" id="1451356at2"/>
<feature type="region of interest" description="Disordered" evidence="1">
    <location>
        <begin position="43"/>
        <end position="63"/>
    </location>
</feature>
<keyword evidence="2" id="KW-0812">Transmembrane</keyword>
<dbReference type="EMBL" id="FRBH01000016">
    <property type="protein sequence ID" value="SHL72508.1"/>
    <property type="molecule type" value="Genomic_DNA"/>
</dbReference>
<gene>
    <name evidence="3" type="ORF">SAMN05443634_11624</name>
</gene>